<comment type="similarity">
    <text evidence="6">Belongs to the cytochrome c oxidase subunit 6A family.</text>
</comment>
<keyword evidence="3" id="KW-0809">Transit peptide</keyword>
<dbReference type="PANTHER" id="PTHR11504:SF0">
    <property type="entry name" value="CYTOCHROME C OXIDASE SUBUNIT"/>
    <property type="match status" value="1"/>
</dbReference>
<dbReference type="OrthoDB" id="5947505at2759"/>
<keyword evidence="4" id="KW-0496">Mitochondrion</keyword>
<comment type="caution">
    <text evidence="8">The sequence shown here is derived from an EMBL/GenBank/DDBJ whole genome shotgun (WGS) entry which is preliminary data.</text>
</comment>
<evidence type="ECO:0000313" key="8">
    <source>
        <dbReference type="EMBL" id="CAG5122638.1"/>
    </source>
</evidence>
<keyword evidence="2" id="KW-0999">Mitochondrion inner membrane</keyword>
<evidence type="ECO:0000256" key="4">
    <source>
        <dbReference type="ARBA" id="ARBA00023128"/>
    </source>
</evidence>
<dbReference type="PANTHER" id="PTHR11504">
    <property type="entry name" value="CYTOCHROME C OXIDASE POLYPEPTIDE VIA"/>
    <property type="match status" value="1"/>
</dbReference>
<sequence length="114" mass="13245">MVCCIIPSQFKAKRLNKLTNINLHVCRRGDNQSSCHSDRWRIMFFAGLTAVGLLHLFVYTTMKHEERPEFVAYPHLRLRGRPFPWGDGNHTLFHNCEKNALPDGYEDCECGTKH</sequence>
<dbReference type="AlphaFoldDB" id="A0A8S3Z2U3"/>
<dbReference type="InterPro" id="IPR036418">
    <property type="entry name" value="Cyt_c_oxidase_su6a_sf"/>
</dbReference>
<keyword evidence="7" id="KW-1133">Transmembrane helix</keyword>
<dbReference type="GO" id="GO:0006123">
    <property type="term" value="P:mitochondrial electron transport, cytochrome c to oxygen"/>
    <property type="evidence" value="ECO:0007669"/>
    <property type="project" value="TreeGrafter"/>
</dbReference>
<evidence type="ECO:0000256" key="3">
    <source>
        <dbReference type="ARBA" id="ARBA00022946"/>
    </source>
</evidence>
<evidence type="ECO:0000256" key="7">
    <source>
        <dbReference type="SAM" id="Phobius"/>
    </source>
</evidence>
<evidence type="ECO:0000256" key="1">
    <source>
        <dbReference type="ARBA" id="ARBA00004273"/>
    </source>
</evidence>
<gene>
    <name evidence="8" type="ORF">CUNI_LOCUS8196</name>
</gene>
<keyword evidence="9" id="KW-1185">Reference proteome</keyword>
<evidence type="ECO:0008006" key="10">
    <source>
        <dbReference type="Google" id="ProtNLM"/>
    </source>
</evidence>
<dbReference type="GO" id="GO:0030234">
    <property type="term" value="F:enzyme regulator activity"/>
    <property type="evidence" value="ECO:0007669"/>
    <property type="project" value="TreeGrafter"/>
</dbReference>
<comment type="subcellular location">
    <subcellularLocation>
        <location evidence="1">Mitochondrion inner membrane</location>
    </subcellularLocation>
</comment>
<name>A0A8S3Z2U3_9EUPU</name>
<dbReference type="Pfam" id="PF02046">
    <property type="entry name" value="COX6A"/>
    <property type="match status" value="1"/>
</dbReference>
<proteinExistence type="inferred from homology"/>
<dbReference type="InterPro" id="IPR001349">
    <property type="entry name" value="Cyt_c_oxidase_su6a"/>
</dbReference>
<dbReference type="SUPFAM" id="SSF81411">
    <property type="entry name" value="Mitochondrial cytochrome c oxidase subunit VIa"/>
    <property type="match status" value="1"/>
</dbReference>
<evidence type="ECO:0000256" key="2">
    <source>
        <dbReference type="ARBA" id="ARBA00022792"/>
    </source>
</evidence>
<dbReference type="Proteomes" id="UP000678393">
    <property type="component" value="Unassembled WGS sequence"/>
</dbReference>
<evidence type="ECO:0000256" key="5">
    <source>
        <dbReference type="ARBA" id="ARBA00023136"/>
    </source>
</evidence>
<accession>A0A8S3Z2U3</accession>
<organism evidence="8 9">
    <name type="scientific">Candidula unifasciata</name>
    <dbReference type="NCBI Taxonomy" id="100452"/>
    <lineage>
        <taxon>Eukaryota</taxon>
        <taxon>Metazoa</taxon>
        <taxon>Spiralia</taxon>
        <taxon>Lophotrochozoa</taxon>
        <taxon>Mollusca</taxon>
        <taxon>Gastropoda</taxon>
        <taxon>Heterobranchia</taxon>
        <taxon>Euthyneura</taxon>
        <taxon>Panpulmonata</taxon>
        <taxon>Eupulmonata</taxon>
        <taxon>Stylommatophora</taxon>
        <taxon>Helicina</taxon>
        <taxon>Helicoidea</taxon>
        <taxon>Geomitridae</taxon>
        <taxon>Candidula</taxon>
    </lineage>
</organism>
<evidence type="ECO:0000256" key="6">
    <source>
        <dbReference type="RuleBase" id="RU004396"/>
    </source>
</evidence>
<dbReference type="Gene3D" id="4.10.95.10">
    <property type="entry name" value="Cytochrome c oxidase, subunit VIa"/>
    <property type="match status" value="1"/>
</dbReference>
<evidence type="ECO:0000313" key="9">
    <source>
        <dbReference type="Proteomes" id="UP000678393"/>
    </source>
</evidence>
<keyword evidence="7" id="KW-0812">Transmembrane</keyword>
<dbReference type="GO" id="GO:0005743">
    <property type="term" value="C:mitochondrial inner membrane"/>
    <property type="evidence" value="ECO:0007669"/>
    <property type="project" value="UniProtKB-SubCell"/>
</dbReference>
<protein>
    <recommendedName>
        <fullName evidence="10">Cytochrome c oxidase subunit</fullName>
    </recommendedName>
</protein>
<reference evidence="8" key="1">
    <citation type="submission" date="2021-04" db="EMBL/GenBank/DDBJ databases">
        <authorList>
            <consortium name="Molecular Ecology Group"/>
        </authorList>
    </citation>
    <scope>NUCLEOTIDE SEQUENCE</scope>
</reference>
<keyword evidence="5 7" id="KW-0472">Membrane</keyword>
<dbReference type="EMBL" id="CAJHNH020001335">
    <property type="protein sequence ID" value="CAG5122638.1"/>
    <property type="molecule type" value="Genomic_DNA"/>
</dbReference>
<feature type="transmembrane region" description="Helical" evidence="7">
    <location>
        <begin position="40"/>
        <end position="59"/>
    </location>
</feature>